<evidence type="ECO:0000313" key="2">
    <source>
        <dbReference type="EMBL" id="ROH85484.1"/>
    </source>
</evidence>
<organism evidence="2 3">
    <name type="scientific">Pseudomethylobacillus aquaticus</name>
    <dbReference type="NCBI Taxonomy" id="2676064"/>
    <lineage>
        <taxon>Bacteria</taxon>
        <taxon>Pseudomonadati</taxon>
        <taxon>Pseudomonadota</taxon>
        <taxon>Betaproteobacteria</taxon>
        <taxon>Nitrosomonadales</taxon>
        <taxon>Methylophilaceae</taxon>
        <taxon>Pseudomethylobacillus</taxon>
    </lineage>
</organism>
<dbReference type="Proteomes" id="UP000275137">
    <property type="component" value="Unassembled WGS sequence"/>
</dbReference>
<accession>A0A3N0UYX5</accession>
<feature type="region of interest" description="Disordered" evidence="1">
    <location>
        <begin position="83"/>
        <end position="102"/>
    </location>
</feature>
<proteinExistence type="predicted"/>
<evidence type="ECO:0000313" key="3">
    <source>
        <dbReference type="Proteomes" id="UP000275137"/>
    </source>
</evidence>
<comment type="caution">
    <text evidence="2">The sequence shown here is derived from an EMBL/GenBank/DDBJ whole genome shotgun (WGS) entry which is preliminary data.</text>
</comment>
<evidence type="ECO:0000256" key="1">
    <source>
        <dbReference type="SAM" id="MobiDB-lite"/>
    </source>
</evidence>
<name>A0A3N0UYX5_9PROT</name>
<reference evidence="2 3" key="1">
    <citation type="submission" date="2018-10" db="EMBL/GenBank/DDBJ databases">
        <authorList>
            <person name="Chen W.-M."/>
        </authorList>
    </citation>
    <scope>NUCLEOTIDE SEQUENCE [LARGE SCALE GENOMIC DNA]</scope>
    <source>
        <strain evidence="2 3">H-5</strain>
    </source>
</reference>
<dbReference type="AlphaFoldDB" id="A0A3N0UYX5"/>
<protein>
    <submittedName>
        <fullName evidence="2">Uncharacterized protein</fullName>
    </submittedName>
</protein>
<dbReference type="EMBL" id="RJVP01000005">
    <property type="protein sequence ID" value="ROH85484.1"/>
    <property type="molecule type" value="Genomic_DNA"/>
</dbReference>
<sequence length="102" mass="11735">MSLAGLATLALISFTGCTIQPARVSYGGPPGVVYVEPAYQPPIVTFGYSYRPYYSPYYSPHYRSYSRPYYRDNWHPHSRGWDRHHRGGGHHHHGRGQGRGWR</sequence>
<gene>
    <name evidence="2" type="ORF">ED236_09870</name>
</gene>
<keyword evidence="3" id="KW-1185">Reference proteome</keyword>